<organism>
    <name type="scientific">Branchiostoma floridae</name>
    <name type="common">Florida lancelet</name>
    <name type="synonym">Amphioxus</name>
    <dbReference type="NCBI Taxonomy" id="7739"/>
    <lineage>
        <taxon>Eukaryota</taxon>
        <taxon>Metazoa</taxon>
        <taxon>Chordata</taxon>
        <taxon>Cephalochordata</taxon>
        <taxon>Leptocardii</taxon>
        <taxon>Amphioxiformes</taxon>
        <taxon>Branchiostomatidae</taxon>
        <taxon>Branchiostoma</taxon>
    </lineage>
</organism>
<dbReference type="AlphaFoldDB" id="C3ZXS9"/>
<keyword evidence="2" id="KW-0472">Membrane</keyword>
<dbReference type="InParanoid" id="C3ZXS9"/>
<gene>
    <name evidence="3" type="ORF">BRAFLDRAFT_131302</name>
</gene>
<accession>C3ZXS9</accession>
<sequence>MFSDMEPGDVVLLAIFVVVLVIVYTISKKSQRGTDREHTREAWAARDAAAGGSGDTPPSYGSLYPDLSQSGSPSPARHRFTRIDNRFHTLQDVSRAIREAGLESSNLIFAKTSGYATTRVHTIKIISARKHLIGKRFSSSNSAQMDLSNDIKFACPQLEP</sequence>
<evidence type="ECO:0000313" key="3">
    <source>
        <dbReference type="EMBL" id="EEN42630.1"/>
    </source>
</evidence>
<feature type="compositionally biased region" description="Basic and acidic residues" evidence="1">
    <location>
        <begin position="34"/>
        <end position="44"/>
    </location>
</feature>
<keyword evidence="2" id="KW-1133">Transmembrane helix</keyword>
<name>C3ZXS9_BRAFL</name>
<keyword evidence="2" id="KW-0812">Transmembrane</keyword>
<reference evidence="3" key="1">
    <citation type="journal article" date="2008" name="Nature">
        <title>The amphioxus genome and the evolution of the chordate karyotype.</title>
        <authorList>
            <consortium name="US DOE Joint Genome Institute (JGI-PGF)"/>
            <person name="Putnam N.H."/>
            <person name="Butts T."/>
            <person name="Ferrier D.E.K."/>
            <person name="Furlong R.F."/>
            <person name="Hellsten U."/>
            <person name="Kawashima T."/>
            <person name="Robinson-Rechavi M."/>
            <person name="Shoguchi E."/>
            <person name="Terry A."/>
            <person name="Yu J.-K."/>
            <person name="Benito-Gutierrez E.L."/>
            <person name="Dubchak I."/>
            <person name="Garcia-Fernandez J."/>
            <person name="Gibson-Brown J.J."/>
            <person name="Grigoriev I.V."/>
            <person name="Horton A.C."/>
            <person name="de Jong P.J."/>
            <person name="Jurka J."/>
            <person name="Kapitonov V.V."/>
            <person name="Kohara Y."/>
            <person name="Kuroki Y."/>
            <person name="Lindquist E."/>
            <person name="Lucas S."/>
            <person name="Osoegawa K."/>
            <person name="Pennacchio L.A."/>
            <person name="Salamov A.A."/>
            <person name="Satou Y."/>
            <person name="Sauka-Spengler T."/>
            <person name="Schmutz J."/>
            <person name="Shin-I T."/>
            <person name="Toyoda A."/>
            <person name="Bronner-Fraser M."/>
            <person name="Fujiyama A."/>
            <person name="Holland L.Z."/>
            <person name="Holland P.W.H."/>
            <person name="Satoh N."/>
            <person name="Rokhsar D.S."/>
        </authorList>
    </citation>
    <scope>NUCLEOTIDE SEQUENCE [LARGE SCALE GENOMIC DNA]</scope>
    <source>
        <strain evidence="3">S238N-H82</strain>
        <tissue evidence="3">Testes</tissue>
    </source>
</reference>
<feature type="region of interest" description="Disordered" evidence="1">
    <location>
        <begin position="34"/>
        <end position="76"/>
    </location>
</feature>
<protein>
    <submittedName>
        <fullName evidence="3">Uncharacterized protein</fullName>
    </submittedName>
</protein>
<feature type="transmembrane region" description="Helical" evidence="2">
    <location>
        <begin position="6"/>
        <end position="26"/>
    </location>
</feature>
<evidence type="ECO:0000256" key="1">
    <source>
        <dbReference type="SAM" id="MobiDB-lite"/>
    </source>
</evidence>
<proteinExistence type="predicted"/>
<evidence type="ECO:0000256" key="2">
    <source>
        <dbReference type="SAM" id="Phobius"/>
    </source>
</evidence>
<dbReference type="EMBL" id="GG666716">
    <property type="protein sequence ID" value="EEN42630.1"/>
    <property type="molecule type" value="Genomic_DNA"/>
</dbReference>